<keyword evidence="3" id="KW-1185">Reference proteome</keyword>
<dbReference type="RefSeq" id="WP_302110617.1">
    <property type="nucleotide sequence ID" value="NZ_JAUKTR010000005.1"/>
</dbReference>
<name>A0ABT8SNN6_9CAUL</name>
<evidence type="ECO:0000313" key="3">
    <source>
        <dbReference type="Proteomes" id="UP001169063"/>
    </source>
</evidence>
<dbReference type="EMBL" id="JAUKTR010000005">
    <property type="protein sequence ID" value="MDO1560190.1"/>
    <property type="molecule type" value="Genomic_DNA"/>
</dbReference>
<organism evidence="2 3">
    <name type="scientific">Peiella sedimenti</name>
    <dbReference type="NCBI Taxonomy" id="3061083"/>
    <lineage>
        <taxon>Bacteria</taxon>
        <taxon>Pseudomonadati</taxon>
        <taxon>Pseudomonadota</taxon>
        <taxon>Alphaproteobacteria</taxon>
        <taxon>Caulobacterales</taxon>
        <taxon>Caulobacteraceae</taxon>
        <taxon>Peiella</taxon>
    </lineage>
</organism>
<sequence>MRVRFAIALLLLAAFGLPAKAQEGRERPLTVVELFTAQGCDGCPDANAYAAGLARNPDLIVLTYGVDYWDYLGWEDTFARPEFVERQRAYRAALRQRDIYTPQVVINGHGQAPGVRAEALDTLLGEERGRPRAVIDTRFQNDGQRIAVGSGRAPRGGADVWLVRYQAEVDPVLVRRGENRGVSVPHANVVRELADIGDWRGRAASYDLPEPSVPGLTTVVLVQARATGEILAADRLDP</sequence>
<dbReference type="InterPro" id="IPR036249">
    <property type="entry name" value="Thioredoxin-like_sf"/>
</dbReference>
<keyword evidence="1" id="KW-0732">Signal</keyword>
<feature type="chain" id="PRO_5046313369" evidence="1">
    <location>
        <begin position="22"/>
        <end position="238"/>
    </location>
</feature>
<evidence type="ECO:0000256" key="1">
    <source>
        <dbReference type="SAM" id="SignalP"/>
    </source>
</evidence>
<reference evidence="2" key="1">
    <citation type="submission" date="2023-07" db="EMBL/GenBank/DDBJ databases">
        <title>Brevundimonas soil sp. nov., isolated from the soil of chemical plant.</title>
        <authorList>
            <person name="Wu N."/>
        </authorList>
    </citation>
    <scope>NUCLEOTIDE SEQUENCE</scope>
    <source>
        <strain evidence="2">XZ-24</strain>
    </source>
</reference>
<dbReference type="PANTHER" id="PTHR36057:SF1">
    <property type="entry name" value="LIPOPROTEIN LIPID ATTACHMENT SITE-LIKE PROTEIN, PUTATIVE (DUF1223)-RELATED"/>
    <property type="match status" value="1"/>
</dbReference>
<dbReference type="InterPro" id="IPR010634">
    <property type="entry name" value="DUF1223"/>
</dbReference>
<dbReference type="SUPFAM" id="SSF52833">
    <property type="entry name" value="Thioredoxin-like"/>
    <property type="match status" value="1"/>
</dbReference>
<comment type="caution">
    <text evidence="2">The sequence shown here is derived from an EMBL/GenBank/DDBJ whole genome shotgun (WGS) entry which is preliminary data.</text>
</comment>
<dbReference type="Pfam" id="PF06764">
    <property type="entry name" value="DUF1223"/>
    <property type="match status" value="1"/>
</dbReference>
<dbReference type="Proteomes" id="UP001169063">
    <property type="component" value="Unassembled WGS sequence"/>
</dbReference>
<gene>
    <name evidence="2" type="ORF">Q0812_12205</name>
</gene>
<protein>
    <submittedName>
        <fullName evidence="2">DUF1223 domain-containing protein</fullName>
    </submittedName>
</protein>
<evidence type="ECO:0000313" key="2">
    <source>
        <dbReference type="EMBL" id="MDO1560190.1"/>
    </source>
</evidence>
<proteinExistence type="predicted"/>
<feature type="signal peptide" evidence="1">
    <location>
        <begin position="1"/>
        <end position="21"/>
    </location>
</feature>
<accession>A0ABT8SNN6</accession>
<dbReference type="PANTHER" id="PTHR36057">
    <property type="match status" value="1"/>
</dbReference>